<protein>
    <submittedName>
        <fullName evidence="1">Host-nuclease inhibitor Gam family protein</fullName>
    </submittedName>
</protein>
<sequence length="176" mass="20193">MAKKKEIELDPVVIQNKARMDEIVEELKAIEVSEAERKAILLERIQKLTEQSEDKGVCAGARKRHLQEELKVLMDTVPKSETKTQYKVALLCGDVILKKAKKDYDKDTNKLLQWALENNLEEFVKTKQTQEFDWATFKATLEIIEDDVIINKETGEVMNMDGLGTKDVPEELVIKC</sequence>
<dbReference type="Pfam" id="PF07352">
    <property type="entry name" value="Phage_Mu_Gam"/>
    <property type="match status" value="1"/>
</dbReference>
<dbReference type="Proteomes" id="UP000655830">
    <property type="component" value="Unassembled WGS sequence"/>
</dbReference>
<accession>A0A926EM50</accession>
<dbReference type="GO" id="GO:0042262">
    <property type="term" value="P:DNA protection"/>
    <property type="evidence" value="ECO:0007669"/>
    <property type="project" value="InterPro"/>
</dbReference>
<organism evidence="1 2">
    <name type="scientific">Zhenhengia yiwuensis</name>
    <dbReference type="NCBI Taxonomy" id="2763666"/>
    <lineage>
        <taxon>Bacteria</taxon>
        <taxon>Bacillati</taxon>
        <taxon>Bacillota</taxon>
        <taxon>Clostridia</taxon>
        <taxon>Lachnospirales</taxon>
        <taxon>Lachnospiraceae</taxon>
        <taxon>Zhenhengia</taxon>
    </lineage>
</organism>
<name>A0A926EM50_9FIRM</name>
<evidence type="ECO:0000313" key="1">
    <source>
        <dbReference type="EMBL" id="MBC8580842.1"/>
    </source>
</evidence>
<comment type="caution">
    <text evidence="1">The sequence shown here is derived from an EMBL/GenBank/DDBJ whole genome shotgun (WGS) entry which is preliminary data.</text>
</comment>
<dbReference type="EMBL" id="JACRSY010000029">
    <property type="protein sequence ID" value="MBC8580842.1"/>
    <property type="molecule type" value="Genomic_DNA"/>
</dbReference>
<dbReference type="InterPro" id="IPR009951">
    <property type="entry name" value="Host-nuc_inhib_Gam"/>
</dbReference>
<keyword evidence="2" id="KW-1185">Reference proteome</keyword>
<dbReference type="RefSeq" id="WP_249333539.1">
    <property type="nucleotide sequence ID" value="NZ_JACRSY010000029.1"/>
</dbReference>
<evidence type="ECO:0000313" key="2">
    <source>
        <dbReference type="Proteomes" id="UP000655830"/>
    </source>
</evidence>
<dbReference type="AlphaFoldDB" id="A0A926EM50"/>
<reference evidence="1" key="1">
    <citation type="submission" date="2020-08" db="EMBL/GenBank/DDBJ databases">
        <title>Genome public.</title>
        <authorList>
            <person name="Liu C."/>
            <person name="Sun Q."/>
        </authorList>
    </citation>
    <scope>NUCLEOTIDE SEQUENCE</scope>
    <source>
        <strain evidence="1">NSJ-12</strain>
    </source>
</reference>
<gene>
    <name evidence="1" type="ORF">H8718_15090</name>
</gene>
<proteinExistence type="predicted"/>
<dbReference type="GO" id="GO:0003690">
    <property type="term" value="F:double-stranded DNA binding"/>
    <property type="evidence" value="ECO:0007669"/>
    <property type="project" value="InterPro"/>
</dbReference>